<dbReference type="AlphaFoldDB" id="A0A0M9UBD4"/>
<name>A0A0M9UBD4_9CHLR</name>
<dbReference type="InterPro" id="IPR015424">
    <property type="entry name" value="PyrdxlP-dep_Trfase"/>
</dbReference>
<evidence type="ECO:0000259" key="12">
    <source>
        <dbReference type="Pfam" id="PF00266"/>
    </source>
</evidence>
<dbReference type="GO" id="GO:0051537">
    <property type="term" value="F:2 iron, 2 sulfur cluster binding"/>
    <property type="evidence" value="ECO:0007669"/>
    <property type="project" value="UniProtKB-KW"/>
</dbReference>
<keyword evidence="5" id="KW-0001">2Fe-2S</keyword>
<dbReference type="SUPFAM" id="SSF53383">
    <property type="entry name" value="PLP-dependent transferases"/>
    <property type="match status" value="1"/>
</dbReference>
<dbReference type="Gene3D" id="1.10.260.50">
    <property type="match status" value="1"/>
</dbReference>
<comment type="catalytic activity">
    <reaction evidence="10">
        <text>(sulfur carrier)-H + L-cysteine = (sulfur carrier)-SH + L-alanine</text>
        <dbReference type="Rhea" id="RHEA:43892"/>
        <dbReference type="Rhea" id="RHEA-COMP:14737"/>
        <dbReference type="Rhea" id="RHEA-COMP:14739"/>
        <dbReference type="ChEBI" id="CHEBI:29917"/>
        <dbReference type="ChEBI" id="CHEBI:35235"/>
        <dbReference type="ChEBI" id="CHEBI:57972"/>
        <dbReference type="ChEBI" id="CHEBI:64428"/>
        <dbReference type="EC" id="2.8.1.7"/>
    </reaction>
</comment>
<evidence type="ECO:0000256" key="6">
    <source>
        <dbReference type="ARBA" id="ARBA00022723"/>
    </source>
</evidence>
<keyword evidence="7" id="KW-0663">Pyridoxal phosphate</keyword>
<keyword evidence="9" id="KW-0411">Iron-sulfur</keyword>
<evidence type="ECO:0000256" key="1">
    <source>
        <dbReference type="ARBA" id="ARBA00001933"/>
    </source>
</evidence>
<organism evidence="13 14">
    <name type="scientific">Ardenticatena maritima</name>
    <dbReference type="NCBI Taxonomy" id="872965"/>
    <lineage>
        <taxon>Bacteria</taxon>
        <taxon>Bacillati</taxon>
        <taxon>Chloroflexota</taxon>
        <taxon>Ardenticatenia</taxon>
        <taxon>Ardenticatenales</taxon>
        <taxon>Ardenticatenaceae</taxon>
        <taxon>Ardenticatena</taxon>
    </lineage>
</organism>
<dbReference type="FunCoup" id="A0A0M9UBD4">
    <property type="interactions" value="437"/>
</dbReference>
<comment type="similarity">
    <text evidence="2">Belongs to the class-V pyridoxal-phosphate-dependent aminotransferase family. NifS/IscS subfamily.</text>
</comment>
<keyword evidence="6" id="KW-0479">Metal-binding</keyword>
<evidence type="ECO:0000313" key="13">
    <source>
        <dbReference type="EMBL" id="GAP61718.1"/>
    </source>
</evidence>
<comment type="caution">
    <text evidence="13">The sequence shown here is derived from an EMBL/GenBank/DDBJ whole genome shotgun (WGS) entry which is preliminary data.</text>
</comment>
<protein>
    <recommendedName>
        <fullName evidence="3">cysteine desulfurase</fullName>
        <ecNumber evidence="3">2.8.1.7</ecNumber>
    </recommendedName>
</protein>
<proteinExistence type="inferred from homology"/>
<dbReference type="InterPro" id="IPR020578">
    <property type="entry name" value="Aminotrans_V_PyrdxlP_BS"/>
</dbReference>
<dbReference type="InterPro" id="IPR000192">
    <property type="entry name" value="Aminotrans_V_dom"/>
</dbReference>
<dbReference type="InterPro" id="IPR015422">
    <property type="entry name" value="PyrdxlP-dep_Trfase_small"/>
</dbReference>
<keyword evidence="4 13" id="KW-0808">Transferase</keyword>
<evidence type="ECO:0000256" key="4">
    <source>
        <dbReference type="ARBA" id="ARBA00022679"/>
    </source>
</evidence>
<evidence type="ECO:0000256" key="5">
    <source>
        <dbReference type="ARBA" id="ARBA00022714"/>
    </source>
</evidence>
<evidence type="ECO:0000256" key="10">
    <source>
        <dbReference type="ARBA" id="ARBA00050776"/>
    </source>
</evidence>
<dbReference type="InParanoid" id="A0A0M9UBD4"/>
<keyword evidence="8" id="KW-0408">Iron</keyword>
<dbReference type="GO" id="GO:0046872">
    <property type="term" value="F:metal ion binding"/>
    <property type="evidence" value="ECO:0007669"/>
    <property type="project" value="UniProtKB-KW"/>
</dbReference>
<feature type="domain" description="Aminotransferase class V" evidence="12">
    <location>
        <begin position="35"/>
        <end position="396"/>
    </location>
</feature>
<evidence type="ECO:0000256" key="9">
    <source>
        <dbReference type="ARBA" id="ARBA00023014"/>
    </source>
</evidence>
<dbReference type="NCBIfam" id="NF002806">
    <property type="entry name" value="PRK02948.1"/>
    <property type="match status" value="1"/>
</dbReference>
<evidence type="ECO:0000256" key="2">
    <source>
        <dbReference type="ARBA" id="ARBA00006490"/>
    </source>
</evidence>
<reference evidence="13 14" key="1">
    <citation type="journal article" date="2015" name="Genome Announc.">
        <title>Draft Genome Sequence of a Heterotrophic Facultative Anaerobic Thermophilic Bacterium, Ardenticatena maritima Strain 110ST.</title>
        <authorList>
            <person name="Kawaichi S."/>
            <person name="Yoshida T."/>
            <person name="Sako Y."/>
            <person name="Nakamura R."/>
        </authorList>
    </citation>
    <scope>NUCLEOTIDE SEQUENCE [LARGE SCALE GENOMIC DNA]</scope>
    <source>
        <strain evidence="13 14">110S</strain>
    </source>
</reference>
<evidence type="ECO:0000256" key="7">
    <source>
        <dbReference type="ARBA" id="ARBA00022898"/>
    </source>
</evidence>
<dbReference type="Pfam" id="PF00266">
    <property type="entry name" value="Aminotran_5"/>
    <property type="match status" value="1"/>
</dbReference>
<comment type="cofactor">
    <cofactor evidence="1 11">
        <name>pyridoxal 5'-phosphate</name>
        <dbReference type="ChEBI" id="CHEBI:597326"/>
    </cofactor>
</comment>
<dbReference type="InterPro" id="IPR016454">
    <property type="entry name" value="Cysteine_dSase"/>
</dbReference>
<evidence type="ECO:0000313" key="14">
    <source>
        <dbReference type="Proteomes" id="UP000037784"/>
    </source>
</evidence>
<dbReference type="EC" id="2.8.1.7" evidence="3"/>
<dbReference type="FunFam" id="3.40.640.10:FF:000003">
    <property type="entry name" value="Cysteine desulfurase IscS"/>
    <property type="match status" value="1"/>
</dbReference>
<dbReference type="PANTHER" id="PTHR11601:SF34">
    <property type="entry name" value="CYSTEINE DESULFURASE"/>
    <property type="match status" value="1"/>
</dbReference>
<dbReference type="GO" id="GO:0031071">
    <property type="term" value="F:cysteine desulfurase activity"/>
    <property type="evidence" value="ECO:0007669"/>
    <property type="project" value="UniProtKB-EC"/>
</dbReference>
<dbReference type="Gene3D" id="3.90.1150.10">
    <property type="entry name" value="Aspartate Aminotransferase, domain 1"/>
    <property type="match status" value="1"/>
</dbReference>
<dbReference type="InterPro" id="IPR015421">
    <property type="entry name" value="PyrdxlP-dep_Trfase_major"/>
</dbReference>
<dbReference type="Gene3D" id="3.40.640.10">
    <property type="entry name" value="Type I PLP-dependent aspartate aminotransferase-like (Major domain)"/>
    <property type="match status" value="1"/>
</dbReference>
<dbReference type="PROSITE" id="PS00595">
    <property type="entry name" value="AA_TRANSFER_CLASS_5"/>
    <property type="match status" value="1"/>
</dbReference>
<evidence type="ECO:0000256" key="11">
    <source>
        <dbReference type="RuleBase" id="RU004504"/>
    </source>
</evidence>
<dbReference type="PIRSF" id="PIRSF005572">
    <property type="entry name" value="NifS"/>
    <property type="match status" value="1"/>
</dbReference>
<sequence>MGGYNPGSHAIQAHNAPTGAFFFDERSVSMEKRYVYLDHSATTAIHPDVLEAMMPYLTDEYGNPNSLHRYGQRAQRAIEKARRQVAAVLNCSPREIAFTGCGTESDNLAIRGVAFALRDKGRHIITTPIEHKAVLQTVKQLEEHFGFEVTYLPVDEYGRVSVDDVARALRPDTILVSVMYANNEIGTIQPIADIGALCRERGVVFHTDAVQAGGYLPLDVDALNVDLMALSGHKFHAPKGVGVLYVRRRTPWISMMTGGGQEHGMRSGTQNVAGIVGLGAAIEIAHTDREAKNARLRAMRDHLVGSILEQVDDVQLTGHPTERLPGHASFVVSNVDADSLLLGLDLEGVAASSGSACSSGAITPSHVLSAIGATKREAMSALRLTLGDDNTEEEVAYAAEAVPRVIQRLRQYART</sequence>
<reference evidence="14" key="2">
    <citation type="submission" date="2015-08" db="EMBL/GenBank/DDBJ databases">
        <title>Draft Genome Sequence of a Heterotrophic Facultative Anaerobic Bacterium Ardenticatena maritima Strain 110S.</title>
        <authorList>
            <person name="Kawaichi S."/>
            <person name="Yoshida T."/>
            <person name="Sako Y."/>
            <person name="Nakamura R."/>
        </authorList>
    </citation>
    <scope>NUCLEOTIDE SEQUENCE [LARGE SCALE GENOMIC DNA]</scope>
    <source>
        <strain evidence="14">110S</strain>
    </source>
</reference>
<dbReference type="PANTHER" id="PTHR11601">
    <property type="entry name" value="CYSTEINE DESULFURYLASE FAMILY MEMBER"/>
    <property type="match status" value="1"/>
</dbReference>
<evidence type="ECO:0000256" key="3">
    <source>
        <dbReference type="ARBA" id="ARBA00012239"/>
    </source>
</evidence>
<dbReference type="Proteomes" id="UP000037784">
    <property type="component" value="Unassembled WGS sequence"/>
</dbReference>
<evidence type="ECO:0000256" key="8">
    <source>
        <dbReference type="ARBA" id="ARBA00023004"/>
    </source>
</evidence>
<keyword evidence="14" id="KW-1185">Reference proteome</keyword>
<dbReference type="STRING" id="872965.SE16_07375"/>
<gene>
    <name evidence="13" type="primary">iscS</name>
    <name evidence="13" type="ORF">ARMA_0141</name>
</gene>
<dbReference type="EMBL" id="BBZA01000009">
    <property type="protein sequence ID" value="GAP61718.1"/>
    <property type="molecule type" value="Genomic_DNA"/>
</dbReference>
<accession>A0A0M9UBD4</accession>